<dbReference type="InterPro" id="IPR007699">
    <property type="entry name" value="SGS_dom"/>
</dbReference>
<reference evidence="5" key="2">
    <citation type="journal article" date="2023" name="IMA Fungus">
        <title>Comparative genomic study of the Penicillium genus elucidates a diverse pangenome and 15 lateral gene transfer events.</title>
        <authorList>
            <person name="Petersen C."/>
            <person name="Sorensen T."/>
            <person name="Nielsen M.R."/>
            <person name="Sondergaard T.E."/>
            <person name="Sorensen J.L."/>
            <person name="Fitzpatrick D.A."/>
            <person name="Frisvad J.C."/>
            <person name="Nielsen K.L."/>
        </authorList>
    </citation>
    <scope>NUCLEOTIDE SEQUENCE</scope>
    <source>
        <strain evidence="5">IBT 35675</strain>
    </source>
</reference>
<proteinExistence type="inferred from homology"/>
<dbReference type="EMBL" id="JAPZBR010000006">
    <property type="protein sequence ID" value="KAJ5349889.1"/>
    <property type="molecule type" value="Genomic_DNA"/>
</dbReference>
<feature type="compositionally biased region" description="Acidic residues" evidence="2">
    <location>
        <begin position="419"/>
        <end position="428"/>
    </location>
</feature>
<name>A0A9W9QZX6_PENBR</name>
<dbReference type="Pfam" id="PF04969">
    <property type="entry name" value="CS"/>
    <property type="match status" value="1"/>
</dbReference>
<dbReference type="AlphaFoldDB" id="A0A9W9QZX6"/>
<protein>
    <submittedName>
        <fullName evidence="5">Uncharacterized protein</fullName>
    </submittedName>
</protein>
<dbReference type="SUPFAM" id="SSF48452">
    <property type="entry name" value="TPR-like"/>
    <property type="match status" value="1"/>
</dbReference>
<reference evidence="5" key="1">
    <citation type="submission" date="2022-12" db="EMBL/GenBank/DDBJ databases">
        <authorList>
            <person name="Petersen C."/>
        </authorList>
    </citation>
    <scope>NUCLEOTIDE SEQUENCE</scope>
    <source>
        <strain evidence="5">IBT 35675</strain>
    </source>
</reference>
<feature type="compositionally biased region" description="Basic and acidic residues" evidence="2">
    <location>
        <begin position="377"/>
        <end position="405"/>
    </location>
</feature>
<evidence type="ECO:0000256" key="2">
    <source>
        <dbReference type="SAM" id="MobiDB-lite"/>
    </source>
</evidence>
<feature type="region of interest" description="Disordered" evidence="2">
    <location>
        <begin position="453"/>
        <end position="477"/>
    </location>
</feature>
<evidence type="ECO:0000256" key="1">
    <source>
        <dbReference type="ARBA" id="ARBA00008509"/>
    </source>
</evidence>
<dbReference type="InterPro" id="IPR008978">
    <property type="entry name" value="HSP20-like_chaperone"/>
</dbReference>
<feature type="compositionally biased region" description="Polar residues" evidence="2">
    <location>
        <begin position="406"/>
        <end position="415"/>
    </location>
</feature>
<evidence type="ECO:0000313" key="6">
    <source>
        <dbReference type="Proteomes" id="UP001148299"/>
    </source>
</evidence>
<comment type="similarity">
    <text evidence="1">Belongs to the SGT1 family.</text>
</comment>
<feature type="compositionally biased region" description="Polar residues" evidence="2">
    <location>
        <begin position="453"/>
        <end position="466"/>
    </location>
</feature>
<dbReference type="PROSITE" id="PS51048">
    <property type="entry name" value="SGS"/>
    <property type="match status" value="1"/>
</dbReference>
<dbReference type="InterPro" id="IPR044563">
    <property type="entry name" value="Sgt1-like"/>
</dbReference>
<dbReference type="Pfam" id="PF05002">
    <property type="entry name" value="SGS"/>
    <property type="match status" value="1"/>
</dbReference>
<dbReference type="PROSITE" id="PS51203">
    <property type="entry name" value="CS"/>
    <property type="match status" value="1"/>
</dbReference>
<sequence length="477" mass="52631">MEPELPTLSPPNEEERIWIASRVYPVSAPPGSLQLPSAFFQPPQPILYISRSRAPEPAANMDAAKNADAAMQKSDFPLAIQKYTQALTELPRAAVFYIGRSTAFSRLKPEDGGPKYQDALDDAEIAVRLAVERGGHEIMLAAVMRRAISLFQLERFGDAEKLFNYVALSIENESTVPDPKKSINKFRSSVPTWVAKMKTMRDNKVEGDEKWVVNIDDDLSDIAIPTSEQLKVQLDVVLAKYPSRFPAPVKKEEDLSTRPVEIRPDWYETPQVMSVIFLLKNMTLENVEVDVQMSETSLVVKVPTPSGSIAEAYIYPLWAPIDPEQSTFVVKSSKIEVSLRKKTSGMWKNLMKVLVPAQQGAVPSGNPNPNSGADNVESSKEPEQHGKGPKDWDKVLADLDAEEKASSGSKVNASTDGAADMDDDEEPGDVDAFFKKLYAGADDDTRRAMIKSFTESQGTSLSTNWSDVGKGKVNPHE</sequence>
<dbReference type="Gene3D" id="1.25.40.10">
    <property type="entry name" value="Tetratricopeptide repeat domain"/>
    <property type="match status" value="1"/>
</dbReference>
<dbReference type="Proteomes" id="UP001148299">
    <property type="component" value="Unassembled WGS sequence"/>
</dbReference>
<evidence type="ECO:0000259" key="3">
    <source>
        <dbReference type="PROSITE" id="PS51048"/>
    </source>
</evidence>
<comment type="caution">
    <text evidence="5">The sequence shown here is derived from an EMBL/GenBank/DDBJ whole genome shotgun (WGS) entry which is preliminary data.</text>
</comment>
<feature type="domain" description="SGS" evidence="3">
    <location>
        <begin position="375"/>
        <end position="477"/>
    </location>
</feature>
<evidence type="ECO:0000259" key="4">
    <source>
        <dbReference type="PROSITE" id="PS51203"/>
    </source>
</evidence>
<keyword evidence="6" id="KW-1185">Reference proteome</keyword>
<dbReference type="InterPro" id="IPR007052">
    <property type="entry name" value="CS_dom"/>
</dbReference>
<dbReference type="SUPFAM" id="SSF49764">
    <property type="entry name" value="HSP20-like chaperones"/>
    <property type="match status" value="1"/>
</dbReference>
<dbReference type="InterPro" id="IPR011990">
    <property type="entry name" value="TPR-like_helical_dom_sf"/>
</dbReference>
<feature type="domain" description="CS" evidence="4">
    <location>
        <begin position="259"/>
        <end position="351"/>
    </location>
</feature>
<dbReference type="Gene3D" id="2.60.40.790">
    <property type="match status" value="1"/>
</dbReference>
<organism evidence="5 6">
    <name type="scientific">Penicillium brevicompactum</name>
    <dbReference type="NCBI Taxonomy" id="5074"/>
    <lineage>
        <taxon>Eukaryota</taxon>
        <taxon>Fungi</taxon>
        <taxon>Dikarya</taxon>
        <taxon>Ascomycota</taxon>
        <taxon>Pezizomycotina</taxon>
        <taxon>Eurotiomycetes</taxon>
        <taxon>Eurotiomycetidae</taxon>
        <taxon>Eurotiales</taxon>
        <taxon>Aspergillaceae</taxon>
        <taxon>Penicillium</taxon>
    </lineage>
</organism>
<dbReference type="PANTHER" id="PTHR45862">
    <property type="entry name" value="PROTEIN SGT1 HOMOLOG"/>
    <property type="match status" value="1"/>
</dbReference>
<accession>A0A9W9QZX6</accession>
<gene>
    <name evidence="5" type="ORF">N7541_007616</name>
</gene>
<dbReference type="GO" id="GO:0051087">
    <property type="term" value="F:protein-folding chaperone binding"/>
    <property type="evidence" value="ECO:0007669"/>
    <property type="project" value="InterPro"/>
</dbReference>
<feature type="region of interest" description="Disordered" evidence="2">
    <location>
        <begin position="359"/>
        <end position="428"/>
    </location>
</feature>
<evidence type="ECO:0000313" key="5">
    <source>
        <dbReference type="EMBL" id="KAJ5349889.1"/>
    </source>
</evidence>
<dbReference type="CDD" id="cd06466">
    <property type="entry name" value="p23_CS_SGT1_like"/>
    <property type="match status" value="1"/>
</dbReference>